<dbReference type="PANTHER" id="PTHR43811">
    <property type="entry name" value="FKBP-TYPE PEPTIDYL-PROLYL CIS-TRANS ISOMERASE FKPA"/>
    <property type="match status" value="1"/>
</dbReference>
<protein>
    <recommendedName>
        <fullName evidence="6">Peptidyl-prolyl cis-trans isomerase</fullName>
        <ecNumber evidence="6">5.2.1.8</ecNumber>
    </recommendedName>
</protein>
<dbReference type="EMBL" id="JBHTHU010000001">
    <property type="protein sequence ID" value="MFD0748671.1"/>
    <property type="molecule type" value="Genomic_DNA"/>
</dbReference>
<dbReference type="PROSITE" id="PS50059">
    <property type="entry name" value="FKBP_PPIASE"/>
    <property type="match status" value="1"/>
</dbReference>
<sequence length="308" mass="33446">MKKIILSLLIAVVAGFVSCRKTDTDVDINQYDDEQIQAYIKTNGITGMQKDASGVYYKVLKTGTGSRFQYSDSVGFVYTLHSFDGQYASVDTIANHYTGYLGHISEATYPLSLQTAIYELVKNYGGKIRLLIPSHLAYGAKGIGTGSSTTVNVRIAGNQCLDYYINVMNNQPGDNQNTYDDLVIKNYLAAKGLTGYQRTSSGLYYLITRPGVGTTPVTNNSYVNCFYTTGLLNGLMVDQNNDAPGAQLEVPEVITGIREAFKSLATTGAKMTIIMPSSLAYGQMGVKANNIPGNSCLRFDVQVLNVTP</sequence>
<accession>A0ABW2YRF0</accession>
<dbReference type="SUPFAM" id="SSF54534">
    <property type="entry name" value="FKBP-like"/>
    <property type="match status" value="2"/>
</dbReference>
<reference evidence="9" key="1">
    <citation type="journal article" date="2019" name="Int. J. Syst. Evol. Microbiol.">
        <title>The Global Catalogue of Microorganisms (GCM) 10K type strain sequencing project: providing services to taxonomists for standard genome sequencing and annotation.</title>
        <authorList>
            <consortium name="The Broad Institute Genomics Platform"/>
            <consortium name="The Broad Institute Genome Sequencing Center for Infectious Disease"/>
            <person name="Wu L."/>
            <person name="Ma J."/>
        </authorList>
    </citation>
    <scope>NUCLEOTIDE SEQUENCE [LARGE SCALE GENOMIC DNA]</scope>
    <source>
        <strain evidence="9">CCUG 63418</strain>
    </source>
</reference>
<evidence type="ECO:0000256" key="2">
    <source>
        <dbReference type="ARBA" id="ARBA00006577"/>
    </source>
</evidence>
<evidence type="ECO:0000259" key="7">
    <source>
        <dbReference type="PROSITE" id="PS50059"/>
    </source>
</evidence>
<evidence type="ECO:0000313" key="8">
    <source>
        <dbReference type="EMBL" id="MFD0748671.1"/>
    </source>
</evidence>
<keyword evidence="4 5" id="KW-0413">Isomerase</keyword>
<comment type="similarity">
    <text evidence="2 6">Belongs to the FKBP-type PPIase family.</text>
</comment>
<dbReference type="InterPro" id="IPR046357">
    <property type="entry name" value="PPIase_dom_sf"/>
</dbReference>
<evidence type="ECO:0000313" key="9">
    <source>
        <dbReference type="Proteomes" id="UP001596958"/>
    </source>
</evidence>
<dbReference type="Pfam" id="PF00254">
    <property type="entry name" value="FKBP_C"/>
    <property type="match status" value="1"/>
</dbReference>
<comment type="catalytic activity">
    <reaction evidence="1 5 6">
        <text>[protein]-peptidylproline (omega=180) = [protein]-peptidylproline (omega=0)</text>
        <dbReference type="Rhea" id="RHEA:16237"/>
        <dbReference type="Rhea" id="RHEA-COMP:10747"/>
        <dbReference type="Rhea" id="RHEA-COMP:10748"/>
        <dbReference type="ChEBI" id="CHEBI:83833"/>
        <dbReference type="ChEBI" id="CHEBI:83834"/>
        <dbReference type="EC" id="5.2.1.8"/>
    </reaction>
</comment>
<dbReference type="GO" id="GO:0003755">
    <property type="term" value="F:peptidyl-prolyl cis-trans isomerase activity"/>
    <property type="evidence" value="ECO:0007669"/>
    <property type="project" value="UniProtKB-EC"/>
</dbReference>
<organism evidence="8 9">
    <name type="scientific">Mucilaginibacter calamicampi</name>
    <dbReference type="NCBI Taxonomy" id="1302352"/>
    <lineage>
        <taxon>Bacteria</taxon>
        <taxon>Pseudomonadati</taxon>
        <taxon>Bacteroidota</taxon>
        <taxon>Sphingobacteriia</taxon>
        <taxon>Sphingobacteriales</taxon>
        <taxon>Sphingobacteriaceae</taxon>
        <taxon>Mucilaginibacter</taxon>
    </lineage>
</organism>
<dbReference type="InterPro" id="IPR001179">
    <property type="entry name" value="PPIase_FKBP_dom"/>
</dbReference>
<dbReference type="Gene3D" id="3.10.50.40">
    <property type="match status" value="2"/>
</dbReference>
<evidence type="ECO:0000256" key="5">
    <source>
        <dbReference type="PROSITE-ProRule" id="PRU00277"/>
    </source>
</evidence>
<evidence type="ECO:0000256" key="4">
    <source>
        <dbReference type="ARBA" id="ARBA00023235"/>
    </source>
</evidence>
<evidence type="ECO:0000256" key="6">
    <source>
        <dbReference type="RuleBase" id="RU003915"/>
    </source>
</evidence>
<evidence type="ECO:0000256" key="3">
    <source>
        <dbReference type="ARBA" id="ARBA00023110"/>
    </source>
</evidence>
<dbReference type="PANTHER" id="PTHR43811:SF19">
    <property type="entry name" value="39 KDA FK506-BINDING NUCLEAR PROTEIN"/>
    <property type="match status" value="1"/>
</dbReference>
<gene>
    <name evidence="8" type="ORF">ACFQZS_00865</name>
</gene>
<keyword evidence="3 5" id="KW-0697">Rotamase</keyword>
<dbReference type="PROSITE" id="PS51257">
    <property type="entry name" value="PROKAR_LIPOPROTEIN"/>
    <property type="match status" value="1"/>
</dbReference>
<dbReference type="RefSeq" id="WP_377096257.1">
    <property type="nucleotide sequence ID" value="NZ_JBHTHU010000001.1"/>
</dbReference>
<name>A0ABW2YRF0_9SPHI</name>
<dbReference type="Proteomes" id="UP001596958">
    <property type="component" value="Unassembled WGS sequence"/>
</dbReference>
<evidence type="ECO:0000256" key="1">
    <source>
        <dbReference type="ARBA" id="ARBA00000971"/>
    </source>
</evidence>
<keyword evidence="9" id="KW-1185">Reference proteome</keyword>
<proteinExistence type="inferred from homology"/>
<dbReference type="EC" id="5.2.1.8" evidence="6"/>
<comment type="caution">
    <text evidence="8">The sequence shown here is derived from an EMBL/GenBank/DDBJ whole genome shotgun (WGS) entry which is preliminary data.</text>
</comment>
<feature type="domain" description="PPIase FKBP-type" evidence="7">
    <location>
        <begin position="220"/>
        <end position="307"/>
    </location>
</feature>